<accession>A0A6J6TRZ0</accession>
<protein>
    <submittedName>
        <fullName evidence="1">Unannotated protein</fullName>
    </submittedName>
</protein>
<dbReference type="AlphaFoldDB" id="A0A6J6TRZ0"/>
<organism evidence="1">
    <name type="scientific">freshwater metagenome</name>
    <dbReference type="NCBI Taxonomy" id="449393"/>
    <lineage>
        <taxon>unclassified sequences</taxon>
        <taxon>metagenomes</taxon>
        <taxon>ecological metagenomes</taxon>
    </lineage>
</organism>
<name>A0A6J6TRZ0_9ZZZZ</name>
<dbReference type="EMBL" id="CAEZYZ010000122">
    <property type="protein sequence ID" value="CAB4750311.1"/>
    <property type="molecule type" value="Genomic_DNA"/>
</dbReference>
<sequence length="100" mass="11121">MANAREMYHGFLSLQTRGVLALPPEVRKRLLLDSPGAQVEVTDSEDGVMELRPQVPVPASQAWFWTDAWQARERQADEDLAAGRVTSYDDGESFLASLSD</sequence>
<gene>
    <name evidence="1" type="ORF">UFOPK2810_00816</name>
</gene>
<reference evidence="1" key="1">
    <citation type="submission" date="2020-05" db="EMBL/GenBank/DDBJ databases">
        <authorList>
            <person name="Chiriac C."/>
            <person name="Salcher M."/>
            <person name="Ghai R."/>
            <person name="Kavagutti S V."/>
        </authorList>
    </citation>
    <scope>NUCLEOTIDE SEQUENCE</scope>
</reference>
<evidence type="ECO:0000313" key="1">
    <source>
        <dbReference type="EMBL" id="CAB4750311.1"/>
    </source>
</evidence>
<proteinExistence type="predicted"/>